<dbReference type="AlphaFoldDB" id="A0A0D8JA29"/>
<evidence type="ECO:0000313" key="2">
    <source>
        <dbReference type="Proteomes" id="UP000032544"/>
    </source>
</evidence>
<keyword evidence="2" id="KW-1185">Reference proteome</keyword>
<gene>
    <name evidence="1" type="ORF">LH29_12270</name>
</gene>
<accession>A0A0D8JA29</accession>
<dbReference type="Proteomes" id="UP000032544">
    <property type="component" value="Unassembled WGS sequence"/>
</dbReference>
<evidence type="ECO:0000313" key="1">
    <source>
        <dbReference type="EMBL" id="KJF43840.1"/>
    </source>
</evidence>
<sequence>MILILFIKLNKFVIQTKYCYKKMPVRLSILKSIVVACAYNDHWIQIHRMFRVKFFRFRFKIK</sequence>
<reference evidence="1 2" key="1">
    <citation type="submission" date="2014-09" db="EMBL/GenBank/DDBJ databases">
        <title>Draft Genome Sequence of Draconibacterium sp. JN14CK-3.</title>
        <authorList>
            <person name="Dong C."/>
            <person name="Lai Q."/>
            <person name="Shao Z."/>
        </authorList>
    </citation>
    <scope>NUCLEOTIDE SEQUENCE [LARGE SCALE GENOMIC DNA]</scope>
    <source>
        <strain evidence="1 2">JN14CK-3</strain>
    </source>
</reference>
<comment type="caution">
    <text evidence="1">The sequence shown here is derived from an EMBL/GenBank/DDBJ whole genome shotgun (WGS) entry which is preliminary data.</text>
</comment>
<dbReference type="EMBL" id="JRHC01000002">
    <property type="protein sequence ID" value="KJF43840.1"/>
    <property type="molecule type" value="Genomic_DNA"/>
</dbReference>
<protein>
    <submittedName>
        <fullName evidence="1">Uncharacterized protein</fullName>
    </submittedName>
</protein>
<organism evidence="1 2">
    <name type="scientific">Draconibacterium sediminis</name>
    <dbReference type="NCBI Taxonomy" id="1544798"/>
    <lineage>
        <taxon>Bacteria</taxon>
        <taxon>Pseudomonadati</taxon>
        <taxon>Bacteroidota</taxon>
        <taxon>Bacteroidia</taxon>
        <taxon>Marinilabiliales</taxon>
        <taxon>Prolixibacteraceae</taxon>
        <taxon>Draconibacterium</taxon>
    </lineage>
</organism>
<dbReference type="STRING" id="1544798.LH29_12270"/>
<proteinExistence type="predicted"/>
<name>A0A0D8JA29_9BACT</name>